<accession>A0ACB9A416</accession>
<protein>
    <submittedName>
        <fullName evidence="1">Uncharacterized protein</fullName>
    </submittedName>
</protein>
<dbReference type="EMBL" id="CM042042">
    <property type="protein sequence ID" value="KAI3704977.1"/>
    <property type="molecule type" value="Genomic_DNA"/>
</dbReference>
<organism evidence="1 2">
    <name type="scientific">Smallanthus sonchifolius</name>
    <dbReference type="NCBI Taxonomy" id="185202"/>
    <lineage>
        <taxon>Eukaryota</taxon>
        <taxon>Viridiplantae</taxon>
        <taxon>Streptophyta</taxon>
        <taxon>Embryophyta</taxon>
        <taxon>Tracheophyta</taxon>
        <taxon>Spermatophyta</taxon>
        <taxon>Magnoliopsida</taxon>
        <taxon>eudicotyledons</taxon>
        <taxon>Gunneridae</taxon>
        <taxon>Pentapetalae</taxon>
        <taxon>asterids</taxon>
        <taxon>campanulids</taxon>
        <taxon>Asterales</taxon>
        <taxon>Asteraceae</taxon>
        <taxon>Asteroideae</taxon>
        <taxon>Heliantheae alliance</taxon>
        <taxon>Millerieae</taxon>
        <taxon>Smallanthus</taxon>
    </lineage>
</organism>
<gene>
    <name evidence="1" type="ORF">L1987_75207</name>
</gene>
<comment type="caution">
    <text evidence="1">The sequence shown here is derived from an EMBL/GenBank/DDBJ whole genome shotgun (WGS) entry which is preliminary data.</text>
</comment>
<evidence type="ECO:0000313" key="2">
    <source>
        <dbReference type="Proteomes" id="UP001056120"/>
    </source>
</evidence>
<reference evidence="2" key="1">
    <citation type="journal article" date="2022" name="Mol. Ecol. Resour.">
        <title>The genomes of chicory, endive, great burdock and yacon provide insights into Asteraceae palaeo-polyploidization history and plant inulin production.</title>
        <authorList>
            <person name="Fan W."/>
            <person name="Wang S."/>
            <person name="Wang H."/>
            <person name="Wang A."/>
            <person name="Jiang F."/>
            <person name="Liu H."/>
            <person name="Zhao H."/>
            <person name="Xu D."/>
            <person name="Zhang Y."/>
        </authorList>
    </citation>
    <scope>NUCLEOTIDE SEQUENCE [LARGE SCALE GENOMIC DNA]</scope>
    <source>
        <strain evidence="2">cv. Yunnan</strain>
    </source>
</reference>
<evidence type="ECO:0000313" key="1">
    <source>
        <dbReference type="EMBL" id="KAI3704977.1"/>
    </source>
</evidence>
<name>A0ACB9A416_9ASTR</name>
<proteinExistence type="predicted"/>
<sequence length="757" mass="85113">MNSKLRYVRCPRCLNVLPEPPDVPVYKCGGCGATLHAKKRNNSTIGTPSQRPDDDSLGKRKVDQGFGDQEAGSSSKQQLLPNVSDESDQNSDHDDLHRSNKDQDAANKAKNDLLDVPSRGVEEYSYGKQKIKQLSDDHEASSSSNQQPLVHSIHNDPRSSTELSGHEDPESSPEATGHKRIHQDHHQDAAMMQENTTLDATSVGIKHSSGKQKIKINQFSDDNETSYSLDHQMVVNSINDLDQNSHHNEPSHHEEPDSSPEASVDNRIDDDYNDDYDQVFLSCRHESEFEESGSEFEEASANTRPVKVSDGASKSSFKSLVAGKLLDTRQKKPVDLDEDDADLHRLRRFDRISSVETTETAWFGGKSYYEYEGSVSSFDGNDIQNPRKYRIGAIGDEHVDLGNGHRFNRRNPIHPSSRRFGKDVHRSTDARSIYALNPKHRENPKMERIELLKMVQKLQNQIERTNISNPQQFPLFNNHVLSNPGRYGQRMAFSGKATAVNRRLESLDGSTCHHCYPRDRTFSAQLPRQQVCCNGPHYGPITYYSPHISGPSSPIHIHSESEFSAPDGYIHRNNDVTKPLHSPKKKQYIRPIAGGSPWIACYRCSKLLELPQSVFVLHKRYHTLKCGACLKVLNFTLSNGNHVSRYYPDETIAPPPSSEVEDYEDVNGSRAGPVSCSDRSFQKSYSTETERNGPWELDEERRKATMSRDPSGSTQPSSSKVSGRRQMTSEGKVWPRLNGSPLHRLMGYASPSKVIRS</sequence>
<reference evidence="1 2" key="2">
    <citation type="journal article" date="2022" name="Mol. Ecol. Resour.">
        <title>The genomes of chicory, endive, great burdock and yacon provide insights into Asteraceae paleo-polyploidization history and plant inulin production.</title>
        <authorList>
            <person name="Fan W."/>
            <person name="Wang S."/>
            <person name="Wang H."/>
            <person name="Wang A."/>
            <person name="Jiang F."/>
            <person name="Liu H."/>
            <person name="Zhao H."/>
            <person name="Xu D."/>
            <person name="Zhang Y."/>
        </authorList>
    </citation>
    <scope>NUCLEOTIDE SEQUENCE [LARGE SCALE GENOMIC DNA]</scope>
    <source>
        <strain evidence="2">cv. Yunnan</strain>
        <tissue evidence="1">Leaves</tissue>
    </source>
</reference>
<keyword evidence="2" id="KW-1185">Reference proteome</keyword>
<dbReference type="Proteomes" id="UP001056120">
    <property type="component" value="Linkage Group LG25"/>
</dbReference>